<dbReference type="InterPro" id="IPR052016">
    <property type="entry name" value="Bact_Sigma-Reg"/>
</dbReference>
<dbReference type="InterPro" id="IPR001932">
    <property type="entry name" value="PPM-type_phosphatase-like_dom"/>
</dbReference>
<evidence type="ECO:0000259" key="2">
    <source>
        <dbReference type="SMART" id="SM00065"/>
    </source>
</evidence>
<proteinExistence type="predicted"/>
<dbReference type="EMBL" id="QXJM01000039">
    <property type="protein sequence ID" value="RIE02578.1"/>
    <property type="molecule type" value="Genomic_DNA"/>
</dbReference>
<keyword evidence="5" id="KW-1185">Reference proteome</keyword>
<dbReference type="Gene3D" id="3.60.40.10">
    <property type="entry name" value="PPM-type phosphatase domain"/>
    <property type="match status" value="1"/>
</dbReference>
<dbReference type="PANTHER" id="PTHR43156:SF2">
    <property type="entry name" value="STAGE II SPORULATION PROTEIN E"/>
    <property type="match status" value="1"/>
</dbReference>
<dbReference type="Proteomes" id="UP000266340">
    <property type="component" value="Unassembled WGS sequence"/>
</dbReference>
<keyword evidence="1" id="KW-0378">Hydrolase</keyword>
<dbReference type="InterPro" id="IPR029016">
    <property type="entry name" value="GAF-like_dom_sf"/>
</dbReference>
<sequence>MMSGNLLPVLWAASVIGGLGIGTAATYGLLRSRIRRAQVLFDISMQLNSTLKRQDQLELIMNSAKKVLPVEAASVLIADPDTGELYFELAQGNKGEEVREIRLKSGEGIAGQVAKSGESVIVNDTSSDPRWSSRVADKTGFVTRNLLTVPIRNKDRVEGVLQVINKIGRRGFTRTDRLLLEQVAGPMAVALENSRLYEQVEQSLEALRMTTAIKERLESELQVAGGIQMSFLPRTMPSAQEPYDVCALLKSAKEVGGDFYNFFKIDDEHLFFTLGDVSDKGIPAALFMAVTLTLLKGKMRPGMSPGELLTMVNEELSRDEMTLFATIVCGVFNVATGEVVMSEGGHCTPYVVRAGGAIEPVKLRKSLPLGAFEESVYHDGKLTLGSGDRLLLYTDGITEAENAVQEQYTVERLQQFLEMTPGMSSAEVIDALLMHVFMFADGAPQSDDIAVLSLMRR</sequence>
<dbReference type="SUPFAM" id="SSF55781">
    <property type="entry name" value="GAF domain-like"/>
    <property type="match status" value="1"/>
</dbReference>
<evidence type="ECO:0000256" key="1">
    <source>
        <dbReference type="ARBA" id="ARBA00022801"/>
    </source>
</evidence>
<evidence type="ECO:0000313" key="5">
    <source>
        <dbReference type="Proteomes" id="UP000266340"/>
    </source>
</evidence>
<accession>A0A398CPE0</accession>
<feature type="domain" description="GAF" evidence="2">
    <location>
        <begin position="52"/>
        <end position="201"/>
    </location>
</feature>
<dbReference type="Gene3D" id="3.30.450.40">
    <property type="match status" value="1"/>
</dbReference>
<dbReference type="InterPro" id="IPR003018">
    <property type="entry name" value="GAF"/>
</dbReference>
<dbReference type="SMART" id="SM00065">
    <property type="entry name" value="GAF"/>
    <property type="match status" value="1"/>
</dbReference>
<dbReference type="RefSeq" id="WP_119150618.1">
    <property type="nucleotide sequence ID" value="NZ_JBHSOV010000026.1"/>
</dbReference>
<dbReference type="OrthoDB" id="311592at2"/>
<name>A0A398CPE0_9BACL</name>
<evidence type="ECO:0000259" key="3">
    <source>
        <dbReference type="SMART" id="SM00331"/>
    </source>
</evidence>
<dbReference type="GO" id="GO:0016791">
    <property type="term" value="F:phosphatase activity"/>
    <property type="evidence" value="ECO:0007669"/>
    <property type="project" value="TreeGrafter"/>
</dbReference>
<protein>
    <submittedName>
        <fullName evidence="4">GAF domain-containing protein</fullName>
    </submittedName>
</protein>
<dbReference type="Pfam" id="PF01590">
    <property type="entry name" value="GAF"/>
    <property type="match status" value="1"/>
</dbReference>
<dbReference type="SUPFAM" id="SSF81606">
    <property type="entry name" value="PP2C-like"/>
    <property type="match status" value="1"/>
</dbReference>
<reference evidence="4 5" key="1">
    <citation type="submission" date="2018-09" db="EMBL/GenBank/DDBJ databases">
        <title>Cohnella cavernae sp. nov., isolated from a karst cave.</title>
        <authorList>
            <person name="Zhu H."/>
        </authorList>
    </citation>
    <scope>NUCLEOTIDE SEQUENCE [LARGE SCALE GENOMIC DNA]</scope>
    <source>
        <strain evidence="4 5">K2E09-144</strain>
    </source>
</reference>
<dbReference type="SMART" id="SM00331">
    <property type="entry name" value="PP2C_SIG"/>
    <property type="match status" value="1"/>
</dbReference>
<organism evidence="4 5">
    <name type="scientific">Cohnella faecalis</name>
    <dbReference type="NCBI Taxonomy" id="2315694"/>
    <lineage>
        <taxon>Bacteria</taxon>
        <taxon>Bacillati</taxon>
        <taxon>Bacillota</taxon>
        <taxon>Bacilli</taxon>
        <taxon>Bacillales</taxon>
        <taxon>Paenibacillaceae</taxon>
        <taxon>Cohnella</taxon>
    </lineage>
</organism>
<feature type="domain" description="PPM-type phosphatase" evidence="3">
    <location>
        <begin position="240"/>
        <end position="456"/>
    </location>
</feature>
<gene>
    <name evidence="4" type="ORF">D3H35_18000</name>
</gene>
<evidence type="ECO:0000313" key="4">
    <source>
        <dbReference type="EMBL" id="RIE02578.1"/>
    </source>
</evidence>
<dbReference type="AlphaFoldDB" id="A0A398CPE0"/>
<dbReference type="InterPro" id="IPR036457">
    <property type="entry name" value="PPM-type-like_dom_sf"/>
</dbReference>
<dbReference type="PANTHER" id="PTHR43156">
    <property type="entry name" value="STAGE II SPORULATION PROTEIN E-RELATED"/>
    <property type="match status" value="1"/>
</dbReference>
<comment type="caution">
    <text evidence="4">The sequence shown here is derived from an EMBL/GenBank/DDBJ whole genome shotgun (WGS) entry which is preliminary data.</text>
</comment>
<dbReference type="Pfam" id="PF07228">
    <property type="entry name" value="SpoIIE"/>
    <property type="match status" value="1"/>
</dbReference>